<dbReference type="EnsemblMetazoa" id="PPA34723.1">
    <property type="protein sequence ID" value="PPA34723.1"/>
    <property type="gene ID" value="WBGene00273092"/>
</dbReference>
<protein>
    <submittedName>
        <fullName evidence="2">Uncharacterized protein</fullName>
    </submittedName>
</protein>
<sequence length="113" mass="12755">MADKPSNAMPPSPHNPRSVGDQIKMDEYHMESEKMSEASRGVGREVEEWSRKRGARGNEMAVPMCRNALDMVRAGLEKKSKGEESSKYGSPSLHFIRSLASLTAERVYNMKRR</sequence>
<keyword evidence="3" id="KW-1185">Reference proteome</keyword>
<feature type="region of interest" description="Disordered" evidence="1">
    <location>
        <begin position="1"/>
        <end position="57"/>
    </location>
</feature>
<evidence type="ECO:0000313" key="2">
    <source>
        <dbReference type="EnsemblMetazoa" id="PPA34723.1"/>
    </source>
</evidence>
<dbReference type="AlphaFoldDB" id="A0A2A6C5J6"/>
<dbReference type="Proteomes" id="UP000005239">
    <property type="component" value="Unassembled WGS sequence"/>
</dbReference>
<evidence type="ECO:0000313" key="3">
    <source>
        <dbReference type="Proteomes" id="UP000005239"/>
    </source>
</evidence>
<feature type="compositionally biased region" description="Basic and acidic residues" evidence="1">
    <location>
        <begin position="23"/>
        <end position="51"/>
    </location>
</feature>
<organism evidence="2 3">
    <name type="scientific">Pristionchus pacificus</name>
    <name type="common">Parasitic nematode worm</name>
    <dbReference type="NCBI Taxonomy" id="54126"/>
    <lineage>
        <taxon>Eukaryota</taxon>
        <taxon>Metazoa</taxon>
        <taxon>Ecdysozoa</taxon>
        <taxon>Nematoda</taxon>
        <taxon>Chromadorea</taxon>
        <taxon>Rhabditida</taxon>
        <taxon>Rhabditina</taxon>
        <taxon>Diplogasteromorpha</taxon>
        <taxon>Diplogasteroidea</taxon>
        <taxon>Neodiplogasteridae</taxon>
        <taxon>Pristionchus</taxon>
    </lineage>
</organism>
<reference evidence="3" key="1">
    <citation type="journal article" date="2008" name="Nat. Genet.">
        <title>The Pristionchus pacificus genome provides a unique perspective on nematode lifestyle and parasitism.</title>
        <authorList>
            <person name="Dieterich C."/>
            <person name="Clifton S.W."/>
            <person name="Schuster L.N."/>
            <person name="Chinwalla A."/>
            <person name="Delehaunty K."/>
            <person name="Dinkelacker I."/>
            <person name="Fulton L."/>
            <person name="Fulton R."/>
            <person name="Godfrey J."/>
            <person name="Minx P."/>
            <person name="Mitreva M."/>
            <person name="Roeseler W."/>
            <person name="Tian H."/>
            <person name="Witte H."/>
            <person name="Yang S.P."/>
            <person name="Wilson R.K."/>
            <person name="Sommer R.J."/>
        </authorList>
    </citation>
    <scope>NUCLEOTIDE SEQUENCE [LARGE SCALE GENOMIC DNA]</scope>
    <source>
        <strain evidence="3">PS312</strain>
    </source>
</reference>
<gene>
    <name evidence="2" type="primary">WBGene00273092</name>
</gene>
<proteinExistence type="predicted"/>
<name>A0A2A6C5J6_PRIPA</name>
<evidence type="ECO:0000256" key="1">
    <source>
        <dbReference type="SAM" id="MobiDB-lite"/>
    </source>
</evidence>
<accession>A0A8R1YRM0</accession>
<accession>A0A2A6C5J6</accession>
<reference evidence="2" key="2">
    <citation type="submission" date="2022-06" db="UniProtKB">
        <authorList>
            <consortium name="EnsemblMetazoa"/>
        </authorList>
    </citation>
    <scope>IDENTIFICATION</scope>
    <source>
        <strain evidence="2">PS312</strain>
    </source>
</reference>